<dbReference type="Proteomes" id="UP001139447">
    <property type="component" value="Unassembled WGS sequence"/>
</dbReference>
<dbReference type="PANTHER" id="PTHR39624">
    <property type="entry name" value="PROTEIN INVOLVED IN RIMO-MEDIATED BETA-METHYLTHIOLATION OF RIBOSOMAL PROTEIN S12 YCAO"/>
    <property type="match status" value="1"/>
</dbReference>
<dbReference type="Gene3D" id="3.30.300.20">
    <property type="match status" value="1"/>
</dbReference>
<reference evidence="1" key="1">
    <citation type="submission" date="2022-03" db="EMBL/GenBank/DDBJ databases">
        <authorList>
            <person name="Woo C.Y."/>
        </authorList>
    </citation>
    <scope>NUCLEOTIDE SEQUENCE</scope>
    <source>
        <strain evidence="1">CYS-02</strain>
    </source>
</reference>
<gene>
    <name evidence="1" type="ORF">MMF98_13465</name>
</gene>
<name>A0A9X1VVY0_9BURK</name>
<dbReference type="InterPro" id="IPR003718">
    <property type="entry name" value="OsmC/Ohr_fam"/>
</dbReference>
<comment type="caution">
    <text evidence="1">The sequence shown here is derived from an EMBL/GenBank/DDBJ whole genome shotgun (WGS) entry which is preliminary data.</text>
</comment>
<protein>
    <submittedName>
        <fullName evidence="1">OsmC family protein</fullName>
    </submittedName>
</protein>
<dbReference type="InterPro" id="IPR015946">
    <property type="entry name" value="KH_dom-like_a/b"/>
</dbReference>
<dbReference type="InterPro" id="IPR036102">
    <property type="entry name" value="OsmC/Ohrsf"/>
</dbReference>
<organism evidence="1 2">
    <name type="scientific">Variovorax terrae</name>
    <dbReference type="NCBI Taxonomy" id="2923278"/>
    <lineage>
        <taxon>Bacteria</taxon>
        <taxon>Pseudomonadati</taxon>
        <taxon>Pseudomonadota</taxon>
        <taxon>Betaproteobacteria</taxon>
        <taxon>Burkholderiales</taxon>
        <taxon>Comamonadaceae</taxon>
        <taxon>Variovorax</taxon>
    </lineage>
</organism>
<evidence type="ECO:0000313" key="1">
    <source>
        <dbReference type="EMBL" id="MCJ0764218.1"/>
    </source>
</evidence>
<proteinExistence type="predicted"/>
<keyword evidence="2" id="KW-1185">Reference proteome</keyword>
<sequence>MRQATRVVIVSDSSRPPYYQEIQCGRHALVADEPVDRGGLDAGPSPFALLLSSLGACTAIALRRHCERRAWPLERLMVTLELRGAPRSAHIAREIHILGALTDAQCARLAAVCERTPVTLALKGGIRIKTQLLVRPLAL</sequence>
<dbReference type="SUPFAM" id="SSF82784">
    <property type="entry name" value="OsmC-like"/>
    <property type="match status" value="1"/>
</dbReference>
<dbReference type="AlphaFoldDB" id="A0A9X1VVY0"/>
<accession>A0A9X1VVY0</accession>
<dbReference type="EMBL" id="JALGBI010000001">
    <property type="protein sequence ID" value="MCJ0764218.1"/>
    <property type="molecule type" value="Genomic_DNA"/>
</dbReference>
<dbReference type="Pfam" id="PF02566">
    <property type="entry name" value="OsmC"/>
    <property type="match status" value="1"/>
</dbReference>
<dbReference type="PANTHER" id="PTHR39624:SF2">
    <property type="entry name" value="OSMC-LIKE PROTEIN"/>
    <property type="match status" value="1"/>
</dbReference>
<evidence type="ECO:0000313" key="2">
    <source>
        <dbReference type="Proteomes" id="UP001139447"/>
    </source>
</evidence>
<dbReference type="RefSeq" id="WP_243306795.1">
    <property type="nucleotide sequence ID" value="NZ_JALGBI010000001.1"/>
</dbReference>